<organism evidence="7 8">
    <name type="scientific">Enterococcus faecium R496</name>
    <dbReference type="NCBI Taxonomy" id="1134836"/>
    <lineage>
        <taxon>Bacteria</taxon>
        <taxon>Bacillati</taxon>
        <taxon>Bacillota</taxon>
        <taxon>Bacilli</taxon>
        <taxon>Lactobacillales</taxon>
        <taxon>Enterococcaceae</taxon>
        <taxon>Enterococcus</taxon>
    </lineage>
</organism>
<dbReference type="Proteomes" id="UP000006402">
    <property type="component" value="Unassembled WGS sequence"/>
</dbReference>
<evidence type="ECO:0000313" key="7">
    <source>
        <dbReference type="EMBL" id="EJX54062.1"/>
    </source>
</evidence>
<proteinExistence type="inferred from homology"/>
<evidence type="ECO:0000313" key="8">
    <source>
        <dbReference type="Proteomes" id="UP000006402"/>
    </source>
</evidence>
<name>A0AAV3GXM3_ENTFC</name>
<dbReference type="AlphaFoldDB" id="A0AAV3GXM3"/>
<dbReference type="SMART" id="SM00062">
    <property type="entry name" value="PBPb"/>
    <property type="match status" value="1"/>
</dbReference>
<dbReference type="PROSITE" id="PS51257">
    <property type="entry name" value="PROKAR_LIPOPROTEIN"/>
    <property type="match status" value="1"/>
</dbReference>
<dbReference type="Gene3D" id="3.40.190.10">
    <property type="entry name" value="Periplasmic binding protein-like II"/>
    <property type="match status" value="2"/>
</dbReference>
<dbReference type="PROSITE" id="PS01039">
    <property type="entry name" value="SBP_BACTERIAL_3"/>
    <property type="match status" value="1"/>
</dbReference>
<dbReference type="InterPro" id="IPR018313">
    <property type="entry name" value="SBP_3_CS"/>
</dbReference>
<dbReference type="PANTHER" id="PTHR35936:SF34">
    <property type="entry name" value="ABC TRANSPORTER EXTRACELLULAR-BINDING PROTEIN YCKB-RELATED"/>
    <property type="match status" value="1"/>
</dbReference>
<dbReference type="EMBL" id="AMAH01000068">
    <property type="protein sequence ID" value="EJX54062.1"/>
    <property type="molecule type" value="Genomic_DNA"/>
</dbReference>
<accession>A0AAV3GXM3</accession>
<feature type="chain" id="PRO_5043326818" evidence="5">
    <location>
        <begin position="35"/>
        <end position="288"/>
    </location>
</feature>
<comment type="similarity">
    <text evidence="2 4">Belongs to the bacterial solute-binding protein 3 family.</text>
</comment>
<gene>
    <name evidence="7" type="ORF">HMPREF1378_00900</name>
</gene>
<protein>
    <submittedName>
        <fullName evidence="7">ABC transporter, substrate-binding protein, family 3</fullName>
    </submittedName>
</protein>
<evidence type="ECO:0000256" key="4">
    <source>
        <dbReference type="RuleBase" id="RU003744"/>
    </source>
</evidence>
<evidence type="ECO:0000256" key="3">
    <source>
        <dbReference type="ARBA" id="ARBA00022729"/>
    </source>
</evidence>
<dbReference type="InterPro" id="IPR001638">
    <property type="entry name" value="Solute-binding_3/MltF_N"/>
</dbReference>
<feature type="domain" description="Solute-binding protein family 3/N-terminal" evidence="6">
    <location>
        <begin position="50"/>
        <end position="273"/>
    </location>
</feature>
<dbReference type="SUPFAM" id="SSF53850">
    <property type="entry name" value="Periplasmic binding protein-like II"/>
    <property type="match status" value="1"/>
</dbReference>
<evidence type="ECO:0000256" key="2">
    <source>
        <dbReference type="ARBA" id="ARBA00010333"/>
    </source>
</evidence>
<dbReference type="GO" id="GO:0030313">
    <property type="term" value="C:cell envelope"/>
    <property type="evidence" value="ECO:0007669"/>
    <property type="project" value="UniProtKB-SubCell"/>
</dbReference>
<comment type="caution">
    <text evidence="7">The sequence shown here is derived from an EMBL/GenBank/DDBJ whole genome shotgun (WGS) entry which is preliminary data.</text>
</comment>
<dbReference type="PANTHER" id="PTHR35936">
    <property type="entry name" value="MEMBRANE-BOUND LYTIC MUREIN TRANSGLYCOSYLASE F"/>
    <property type="match status" value="1"/>
</dbReference>
<keyword evidence="3 5" id="KW-0732">Signal</keyword>
<comment type="subcellular location">
    <subcellularLocation>
        <location evidence="1">Cell envelope</location>
    </subcellularLocation>
</comment>
<evidence type="ECO:0000259" key="6">
    <source>
        <dbReference type="SMART" id="SM00062"/>
    </source>
</evidence>
<feature type="signal peptide" evidence="5">
    <location>
        <begin position="1"/>
        <end position="34"/>
    </location>
</feature>
<reference evidence="7 8" key="1">
    <citation type="submission" date="2012-04" db="EMBL/GenBank/DDBJ databases">
        <authorList>
            <person name="Weinstock G."/>
            <person name="Sodergren E."/>
            <person name="Lobos E.A."/>
            <person name="Fulton L."/>
            <person name="Fulton R."/>
            <person name="Courtney L."/>
            <person name="Fronick C."/>
            <person name="O'Laughlin M."/>
            <person name="Godfrey J."/>
            <person name="Wilson R.M."/>
            <person name="Miner T."/>
            <person name="Farmer C."/>
            <person name="Delehaunty K."/>
            <person name="Cordes M."/>
            <person name="Minx P."/>
            <person name="Tomlinson C."/>
            <person name="Chen J."/>
            <person name="Wollam A."/>
            <person name="Pepin K.H."/>
            <person name="Bhonagiri V."/>
            <person name="Zhang X."/>
            <person name="Suruliraj S."/>
            <person name="Warren W."/>
            <person name="Mitreva M."/>
            <person name="Mardis E.R."/>
            <person name="Wilson R.K."/>
        </authorList>
    </citation>
    <scope>NUCLEOTIDE SEQUENCE [LARGE SCALE GENOMIC DNA]</scope>
    <source>
        <strain evidence="7 8">R496</strain>
    </source>
</reference>
<sequence>MEIAETRRRRMKKKRLFALITSAFFILSACGTAAANQEDNSWSNVEKKKELVVATSGTLFPASYYNDQNELVGYDVDLAKEVAKRLNVKISFKEYNVDGQITSVSKRESDFAANDFGITKEREKKFSLSETFKYSFDSMIVRKKDDSGIHSLEDLKGKKAAGEPNTSYMRLAEKHGAKLVTYDNATNDQYLSDVANGRTDVILNDYYLQKMAVSALPDIPVKILENVYFNENESGFLLKEGNDALKKKIDGVLKEMKEDGTTKKISEKYFQTDVSVKPKETMAESVSE</sequence>
<evidence type="ECO:0000256" key="1">
    <source>
        <dbReference type="ARBA" id="ARBA00004196"/>
    </source>
</evidence>
<dbReference type="Pfam" id="PF00497">
    <property type="entry name" value="SBP_bac_3"/>
    <property type="match status" value="1"/>
</dbReference>
<evidence type="ECO:0000256" key="5">
    <source>
        <dbReference type="SAM" id="SignalP"/>
    </source>
</evidence>